<accession>A0A220MBY9</accession>
<evidence type="ECO:0000313" key="5">
    <source>
        <dbReference type="EMBL" id="ASJ52541.1"/>
    </source>
</evidence>
<comment type="function">
    <text evidence="2">Counteracts the endogenous Pycsar antiviral defense system. Phosphodiesterase that enables metal-dependent hydrolysis of host cyclic nucleotide Pycsar defense signals such as cCMP and cUMP.</text>
</comment>
<sequence length="252" mass="28361">MNQIHFLDISFMYNGSAQVITPVLLQDEHELILVDCGYPDFLPLLQEAAHKQQLTLDDLTKVIVTHHDMDHIGSLAALKRTYPHLEIIAYESEAPYISGQKTSLRLEQAQATLDHLSSDEKQHAKEFIRFLQSIEPTAVDRTVTNDERLPWCGGIEIIHTPGHMPGHISLYLVASKTLIAGDAIVIENGRLEIANPSYTLDMQEAIRSVRRLLDYDIEQLICYHGGSFQGDVKQALRDLIQGYDPTQEALHG</sequence>
<evidence type="ECO:0000313" key="6">
    <source>
        <dbReference type="Proteomes" id="UP000197781"/>
    </source>
</evidence>
<dbReference type="Pfam" id="PF00753">
    <property type="entry name" value="Lactamase_B"/>
    <property type="match status" value="1"/>
</dbReference>
<dbReference type="RefSeq" id="WP_088906435.1">
    <property type="nucleotide sequence ID" value="NZ_CP018145.1"/>
</dbReference>
<gene>
    <name evidence="5" type="ORF">BP422_02650</name>
</gene>
<dbReference type="InterPro" id="IPR001279">
    <property type="entry name" value="Metallo-B-lactamas"/>
</dbReference>
<name>A0A220MBY9_9BACL</name>
<keyword evidence="5" id="KW-0378">Hydrolase</keyword>
<dbReference type="SMART" id="SM00849">
    <property type="entry name" value="Lactamase_B"/>
    <property type="match status" value="1"/>
</dbReference>
<reference evidence="5 6" key="1">
    <citation type="submission" date="2016-11" db="EMBL/GenBank/DDBJ databases">
        <authorList>
            <person name="Jaros S."/>
            <person name="Januszkiewicz K."/>
            <person name="Wedrychowicz H."/>
        </authorList>
    </citation>
    <scope>NUCLEOTIDE SEQUENCE [LARGE SCALE GENOMIC DNA]</scope>
    <source>
        <strain evidence="5 6">NF2</strain>
    </source>
</reference>
<dbReference type="CDD" id="cd07721">
    <property type="entry name" value="yflN-like_MBL-fold"/>
    <property type="match status" value="1"/>
</dbReference>
<evidence type="ECO:0000256" key="3">
    <source>
        <dbReference type="ARBA" id="ARBA00048505"/>
    </source>
</evidence>
<evidence type="ECO:0000256" key="1">
    <source>
        <dbReference type="ARBA" id="ARBA00034221"/>
    </source>
</evidence>
<dbReference type="InterPro" id="IPR050855">
    <property type="entry name" value="NDM-1-like"/>
</dbReference>
<dbReference type="InterPro" id="IPR036866">
    <property type="entry name" value="RibonucZ/Hydroxyglut_hydro"/>
</dbReference>
<dbReference type="Proteomes" id="UP000197781">
    <property type="component" value="Chromosome"/>
</dbReference>
<organism evidence="5 6">
    <name type="scientific">Brevibacillus formosus</name>
    <dbReference type="NCBI Taxonomy" id="54913"/>
    <lineage>
        <taxon>Bacteria</taxon>
        <taxon>Bacillati</taxon>
        <taxon>Bacillota</taxon>
        <taxon>Bacilli</taxon>
        <taxon>Bacillales</taxon>
        <taxon>Paenibacillaceae</taxon>
        <taxon>Brevibacillus</taxon>
    </lineage>
</organism>
<evidence type="ECO:0000256" key="2">
    <source>
        <dbReference type="ARBA" id="ARBA00034301"/>
    </source>
</evidence>
<dbReference type="SUPFAM" id="SSF56281">
    <property type="entry name" value="Metallo-hydrolase/oxidoreductase"/>
    <property type="match status" value="1"/>
</dbReference>
<comment type="catalytic activity">
    <reaction evidence="3">
        <text>3',5'-cyclic UMP + H2O = UMP + H(+)</text>
        <dbReference type="Rhea" id="RHEA:70575"/>
        <dbReference type="ChEBI" id="CHEBI:15377"/>
        <dbReference type="ChEBI" id="CHEBI:15378"/>
        <dbReference type="ChEBI" id="CHEBI:57865"/>
        <dbReference type="ChEBI" id="CHEBI:184387"/>
    </reaction>
    <physiologicalReaction direction="left-to-right" evidence="3">
        <dbReference type="Rhea" id="RHEA:70576"/>
    </physiologicalReaction>
</comment>
<protein>
    <submittedName>
        <fullName evidence="5">MBL fold metallo-hydrolase</fullName>
    </submittedName>
</protein>
<dbReference type="PANTHER" id="PTHR42951">
    <property type="entry name" value="METALLO-BETA-LACTAMASE DOMAIN-CONTAINING"/>
    <property type="match status" value="1"/>
</dbReference>
<dbReference type="AlphaFoldDB" id="A0A220MBY9"/>
<feature type="domain" description="Metallo-beta-lactamase" evidence="4">
    <location>
        <begin position="19"/>
        <end position="224"/>
    </location>
</feature>
<dbReference type="GO" id="GO:0016787">
    <property type="term" value="F:hydrolase activity"/>
    <property type="evidence" value="ECO:0007669"/>
    <property type="project" value="UniProtKB-KW"/>
</dbReference>
<dbReference type="PANTHER" id="PTHR42951:SF15">
    <property type="entry name" value="METALLO-BETA-LACTAMASE SUPERFAMILY PROTEIN"/>
    <property type="match status" value="1"/>
</dbReference>
<dbReference type="Gene3D" id="3.60.15.10">
    <property type="entry name" value="Ribonuclease Z/Hydroxyacylglutathione hydrolase-like"/>
    <property type="match status" value="1"/>
</dbReference>
<evidence type="ECO:0000259" key="4">
    <source>
        <dbReference type="SMART" id="SM00849"/>
    </source>
</evidence>
<proteinExistence type="predicted"/>
<comment type="catalytic activity">
    <reaction evidence="1">
        <text>3',5'-cyclic CMP + H2O = CMP + H(+)</text>
        <dbReference type="Rhea" id="RHEA:72675"/>
        <dbReference type="ChEBI" id="CHEBI:15377"/>
        <dbReference type="ChEBI" id="CHEBI:15378"/>
        <dbReference type="ChEBI" id="CHEBI:58003"/>
        <dbReference type="ChEBI" id="CHEBI:60377"/>
    </reaction>
    <physiologicalReaction direction="left-to-right" evidence="1">
        <dbReference type="Rhea" id="RHEA:72676"/>
    </physiologicalReaction>
</comment>
<dbReference type="EMBL" id="CP018145">
    <property type="protein sequence ID" value="ASJ52541.1"/>
    <property type="molecule type" value="Genomic_DNA"/>
</dbReference>
<dbReference type="KEGG" id="bfm:BP422_02650"/>